<dbReference type="AlphaFoldDB" id="H8I909"/>
<keyword evidence="3" id="KW-1185">Reference proteome</keyword>
<dbReference type="OrthoDB" id="77708at2157"/>
<reference evidence="2 3" key="1">
    <citation type="journal article" date="2012" name="J. Bacteriol.">
        <title>Complete genome sequence of a thermophilic methanogen, Methanocella conradii HZ254, isolated from Chinese rice field soil.</title>
        <authorList>
            <person name="Lu Z."/>
            <person name="Lu Y."/>
        </authorList>
    </citation>
    <scope>NUCLEOTIDE SEQUENCE [LARGE SCALE GENOMIC DNA]</scope>
    <source>
        <strain evidence="3">DSM 24694 / JCM 17849 / CGMCC 1.5162 / HZ254</strain>
    </source>
</reference>
<dbReference type="GO" id="GO:0016779">
    <property type="term" value="F:nucleotidyltransferase activity"/>
    <property type="evidence" value="ECO:0007669"/>
    <property type="project" value="InterPro"/>
</dbReference>
<sequence length="184" mass="20999">MASHDLSLIDLIASDGCIQLLKPFLYKPGIEMYQSEVIRVTRIPKTRAIRLLNSLSGYGLLNEKVKAGSKFYSISEGNPVLKQLKILIILSKLYELVRDFSDKNIEIYLFGSAARGEDTENSDIDLLIIADTDKSVLNELIERLKTNMEREVNPIVYTPIGYANLYNTEKAFYESIERYKIRVL</sequence>
<dbReference type="InterPro" id="IPR002934">
    <property type="entry name" value="Polymerase_NTP_transf_dom"/>
</dbReference>
<dbReference type="Proteomes" id="UP000005233">
    <property type="component" value="Chromosome"/>
</dbReference>
<dbReference type="EMBL" id="CP003243">
    <property type="protein sequence ID" value="AFC99012.1"/>
    <property type="molecule type" value="Genomic_DNA"/>
</dbReference>
<dbReference type="SUPFAM" id="SSF81301">
    <property type="entry name" value="Nucleotidyltransferase"/>
    <property type="match status" value="1"/>
</dbReference>
<dbReference type="GeneID" id="11970120"/>
<dbReference type="eggNOG" id="arCOG01208">
    <property type="taxonomic scope" value="Archaea"/>
</dbReference>
<feature type="domain" description="Polymerase nucleotidyl transferase" evidence="1">
    <location>
        <begin position="94"/>
        <end position="176"/>
    </location>
</feature>
<accession>H8I909</accession>
<evidence type="ECO:0000313" key="2">
    <source>
        <dbReference type="EMBL" id="AFC99012.1"/>
    </source>
</evidence>
<protein>
    <submittedName>
        <fullName evidence="2">Nucleotidyltransferase</fullName>
    </submittedName>
</protein>
<dbReference type="STRING" id="1041930.Mtc_0241"/>
<dbReference type="PANTHER" id="PTHR43449">
    <property type="entry name" value="NUCLEOTIDYLTRANSFERASE"/>
    <property type="match status" value="1"/>
</dbReference>
<dbReference type="PANTHER" id="PTHR43449:SF1">
    <property type="entry name" value="POLYMERASE BETA NUCLEOTIDYLTRANSFERASE DOMAIN-CONTAINING PROTEIN"/>
    <property type="match status" value="1"/>
</dbReference>
<dbReference type="SMR" id="H8I909"/>
<name>H8I909_METCZ</name>
<evidence type="ECO:0000313" key="3">
    <source>
        <dbReference type="Proteomes" id="UP000005233"/>
    </source>
</evidence>
<evidence type="ECO:0000259" key="1">
    <source>
        <dbReference type="Pfam" id="PF01909"/>
    </source>
</evidence>
<dbReference type="RefSeq" id="WP_014404851.1">
    <property type="nucleotide sequence ID" value="NC_017034.1"/>
</dbReference>
<dbReference type="Gene3D" id="3.30.460.10">
    <property type="entry name" value="Beta Polymerase, domain 2"/>
    <property type="match status" value="1"/>
</dbReference>
<dbReference type="KEGG" id="mez:Mtc_0241"/>
<gene>
    <name evidence="2" type="ordered locus">Mtc_0241</name>
</gene>
<dbReference type="Pfam" id="PF01909">
    <property type="entry name" value="NTP_transf_2"/>
    <property type="match status" value="1"/>
</dbReference>
<dbReference type="HOGENOM" id="CLU_1465085_0_0_2"/>
<proteinExistence type="predicted"/>
<organism evidence="2 3">
    <name type="scientific">Methanocella conradii (strain DSM 24694 / JCM 17849 / CGMCC 1.5162 / HZ254)</name>
    <dbReference type="NCBI Taxonomy" id="1041930"/>
    <lineage>
        <taxon>Archaea</taxon>
        <taxon>Methanobacteriati</taxon>
        <taxon>Methanobacteriota</taxon>
        <taxon>Stenosarchaea group</taxon>
        <taxon>Methanomicrobia</taxon>
        <taxon>Methanocellales</taxon>
        <taxon>Methanocellaceae</taxon>
        <taxon>Methanocella</taxon>
    </lineage>
</organism>
<dbReference type="InterPro" id="IPR043519">
    <property type="entry name" value="NT_sf"/>
</dbReference>
<dbReference type="CDD" id="cd05403">
    <property type="entry name" value="NT_KNTase_like"/>
    <property type="match status" value="1"/>
</dbReference>